<evidence type="ECO:0000313" key="1">
    <source>
        <dbReference type="EMBL" id="BAO30541.1"/>
    </source>
</evidence>
<dbReference type="HOGENOM" id="CLU_2120004_0_0_4"/>
<dbReference type="KEGG" id="shd:SUTH_02762"/>
<organism evidence="1 2">
    <name type="scientific">Sulfuritalea hydrogenivorans sk43H</name>
    <dbReference type="NCBI Taxonomy" id="1223802"/>
    <lineage>
        <taxon>Bacteria</taxon>
        <taxon>Pseudomonadati</taxon>
        <taxon>Pseudomonadota</taxon>
        <taxon>Betaproteobacteria</taxon>
        <taxon>Nitrosomonadales</taxon>
        <taxon>Sterolibacteriaceae</taxon>
        <taxon>Sulfuritalea</taxon>
    </lineage>
</organism>
<accession>W0SIU2</accession>
<evidence type="ECO:0000313" key="2">
    <source>
        <dbReference type="Proteomes" id="UP000031637"/>
    </source>
</evidence>
<keyword evidence="2" id="KW-1185">Reference proteome</keyword>
<name>W0SIU2_9PROT</name>
<dbReference type="RefSeq" id="WP_193789299.1">
    <property type="nucleotide sequence ID" value="NZ_AP012547.1"/>
</dbReference>
<gene>
    <name evidence="1" type="ORF">SUTH_02762</name>
</gene>
<dbReference type="EMBL" id="AP012547">
    <property type="protein sequence ID" value="BAO30541.1"/>
    <property type="molecule type" value="Genomic_DNA"/>
</dbReference>
<dbReference type="Proteomes" id="UP000031637">
    <property type="component" value="Chromosome"/>
</dbReference>
<dbReference type="AlphaFoldDB" id="W0SIU2"/>
<sequence length="134" mass="14983">MSIPDFTASEFQLANQILLERYGRLVPLQAAEVELLLDPEDKEPTPCPALYWNELGAEFIVAKVGEQRFHCQFFYSENEIFGTGRDVYDNLGDCVTILLQVQADHHGTRSAAVTETIGNKAPAQDDDYHGPLII</sequence>
<dbReference type="STRING" id="1223802.SUTH_02762"/>
<protein>
    <submittedName>
        <fullName evidence="1">Uncharacterized protein</fullName>
    </submittedName>
</protein>
<reference evidence="1 2" key="1">
    <citation type="journal article" date="2014" name="Syst. Appl. Microbiol.">
        <title>Complete genomes of freshwater sulfur oxidizers Sulfuricella denitrificans skB26 and Sulfuritalea hydrogenivorans sk43H: genetic insights into the sulfur oxidation pathway of betaproteobacteria.</title>
        <authorList>
            <person name="Watanabe T."/>
            <person name="Kojima H."/>
            <person name="Fukui M."/>
        </authorList>
    </citation>
    <scope>NUCLEOTIDE SEQUENCE [LARGE SCALE GENOMIC DNA]</scope>
    <source>
        <strain evidence="1">DSM22779</strain>
    </source>
</reference>
<proteinExistence type="predicted"/>